<keyword evidence="10 13" id="KW-1133">Transmembrane helix</keyword>
<dbReference type="InterPro" id="IPR052023">
    <property type="entry name" value="Histidine_kinase_KdpD"/>
</dbReference>
<dbReference type="InterPro" id="IPR029016">
    <property type="entry name" value="GAF-like_dom_sf"/>
</dbReference>
<dbReference type="Pfam" id="PF00512">
    <property type="entry name" value="HisKA"/>
    <property type="match status" value="1"/>
</dbReference>
<evidence type="ECO:0000256" key="7">
    <source>
        <dbReference type="ARBA" id="ARBA00022741"/>
    </source>
</evidence>
<feature type="domain" description="Histidine kinase" evidence="14">
    <location>
        <begin position="671"/>
        <end position="893"/>
    </location>
</feature>
<dbReference type="RefSeq" id="WP_002710895.1">
    <property type="nucleotide sequence ID" value="NZ_KB375281.1"/>
</dbReference>
<dbReference type="InterPro" id="IPR003018">
    <property type="entry name" value="GAF"/>
</dbReference>
<dbReference type="SUPFAM" id="SSF52540">
    <property type="entry name" value="P-loop containing nucleoside triphosphate hydrolases"/>
    <property type="match status" value="1"/>
</dbReference>
<evidence type="ECO:0000256" key="5">
    <source>
        <dbReference type="ARBA" id="ARBA00022679"/>
    </source>
</evidence>
<comment type="caution">
    <text evidence="15">The sequence shown here is derived from an EMBL/GenBank/DDBJ whole genome shotgun (WGS) entry which is preliminary data.</text>
</comment>
<dbReference type="SMART" id="SM00388">
    <property type="entry name" value="HisKA"/>
    <property type="match status" value="1"/>
</dbReference>
<keyword evidence="6 13" id="KW-0812">Transmembrane</keyword>
<evidence type="ECO:0000256" key="9">
    <source>
        <dbReference type="ARBA" id="ARBA00022840"/>
    </source>
</evidence>
<dbReference type="OrthoDB" id="9806130at2"/>
<keyword evidence="5" id="KW-0808">Transferase</keyword>
<feature type="transmembrane region" description="Helical" evidence="13">
    <location>
        <begin position="430"/>
        <end position="457"/>
    </location>
</feature>
<dbReference type="InterPro" id="IPR003661">
    <property type="entry name" value="HisK_dim/P_dom"/>
</dbReference>
<dbReference type="Gene3D" id="3.40.50.620">
    <property type="entry name" value="HUPs"/>
    <property type="match status" value="1"/>
</dbReference>
<dbReference type="InterPro" id="IPR036097">
    <property type="entry name" value="HisK_dim/P_sf"/>
</dbReference>
<keyword evidence="8" id="KW-0418">Kinase</keyword>
<evidence type="ECO:0000313" key="15">
    <source>
        <dbReference type="EMBL" id="EKS42486.1"/>
    </source>
</evidence>
<evidence type="ECO:0000313" key="16">
    <source>
        <dbReference type="Proteomes" id="UP000001095"/>
    </source>
</evidence>
<dbReference type="PROSITE" id="PS50109">
    <property type="entry name" value="HIS_KIN"/>
    <property type="match status" value="1"/>
</dbReference>
<dbReference type="PANTHER" id="PTHR45569">
    <property type="entry name" value="SENSOR PROTEIN KDPD"/>
    <property type="match status" value="1"/>
</dbReference>
<accession>K8PLL9</accession>
<dbReference type="Gene3D" id="3.30.565.10">
    <property type="entry name" value="Histidine kinase-like ATPase, C-terminal domain"/>
    <property type="match status" value="1"/>
</dbReference>
<dbReference type="CDD" id="cd00082">
    <property type="entry name" value="HisKA"/>
    <property type="match status" value="1"/>
</dbReference>
<comment type="subcellular location">
    <subcellularLocation>
        <location evidence="2">Membrane</location>
        <topology evidence="2">Multi-pass membrane protein</topology>
    </subcellularLocation>
</comment>
<evidence type="ECO:0000256" key="4">
    <source>
        <dbReference type="ARBA" id="ARBA00022553"/>
    </source>
</evidence>
<dbReference type="InterPro" id="IPR014729">
    <property type="entry name" value="Rossmann-like_a/b/a_fold"/>
</dbReference>
<evidence type="ECO:0000256" key="3">
    <source>
        <dbReference type="ARBA" id="ARBA00012438"/>
    </source>
</evidence>
<dbReference type="SMART" id="SM00387">
    <property type="entry name" value="HATPase_c"/>
    <property type="match status" value="1"/>
</dbReference>
<evidence type="ECO:0000256" key="11">
    <source>
        <dbReference type="ARBA" id="ARBA00023012"/>
    </source>
</evidence>
<dbReference type="SUPFAM" id="SSF55781">
    <property type="entry name" value="GAF domain-like"/>
    <property type="match status" value="1"/>
</dbReference>
<dbReference type="InterPro" id="IPR027417">
    <property type="entry name" value="P-loop_NTPase"/>
</dbReference>
<dbReference type="PRINTS" id="PR00344">
    <property type="entry name" value="BCTRLSENSOR"/>
</dbReference>
<dbReference type="InterPro" id="IPR003852">
    <property type="entry name" value="Sig_transdc_His_kinase_KdpD_N"/>
</dbReference>
<dbReference type="InterPro" id="IPR025201">
    <property type="entry name" value="KdpD_TM"/>
</dbReference>
<evidence type="ECO:0000256" key="6">
    <source>
        <dbReference type="ARBA" id="ARBA00022692"/>
    </source>
</evidence>
<dbReference type="Pfam" id="PF02518">
    <property type="entry name" value="HATPase_c"/>
    <property type="match status" value="1"/>
</dbReference>
<dbReference type="Proteomes" id="UP000001095">
    <property type="component" value="Unassembled WGS sequence"/>
</dbReference>
<dbReference type="InterPro" id="IPR038318">
    <property type="entry name" value="KdpD_sf"/>
</dbReference>
<evidence type="ECO:0000256" key="1">
    <source>
        <dbReference type="ARBA" id="ARBA00000085"/>
    </source>
</evidence>
<proteinExistence type="predicted"/>
<feature type="transmembrane region" description="Helical" evidence="13">
    <location>
        <begin position="477"/>
        <end position="497"/>
    </location>
</feature>
<feature type="transmembrane region" description="Helical" evidence="13">
    <location>
        <begin position="398"/>
        <end position="418"/>
    </location>
</feature>
<dbReference type="Pfam" id="PF13492">
    <property type="entry name" value="GAF_3"/>
    <property type="match status" value="1"/>
</dbReference>
<keyword evidence="11" id="KW-0902">Two-component regulatory system</keyword>
<dbReference type="InterPro" id="IPR003594">
    <property type="entry name" value="HATPase_dom"/>
</dbReference>
<dbReference type="AlphaFoldDB" id="K8PLL9"/>
<dbReference type="EC" id="2.7.13.3" evidence="3"/>
<dbReference type="SUPFAM" id="SSF55874">
    <property type="entry name" value="ATPase domain of HSP90 chaperone/DNA topoisomerase II/histidine kinase"/>
    <property type="match status" value="1"/>
</dbReference>
<dbReference type="GO" id="GO:0005886">
    <property type="term" value="C:plasma membrane"/>
    <property type="evidence" value="ECO:0007669"/>
    <property type="project" value="TreeGrafter"/>
</dbReference>
<evidence type="ECO:0000256" key="2">
    <source>
        <dbReference type="ARBA" id="ARBA00004141"/>
    </source>
</evidence>
<dbReference type="InterPro" id="IPR004358">
    <property type="entry name" value="Sig_transdc_His_kin-like_C"/>
</dbReference>
<dbReference type="CDD" id="cd00075">
    <property type="entry name" value="HATPase"/>
    <property type="match status" value="1"/>
</dbReference>
<gene>
    <name evidence="15" type="ORF">HMPREF9696_00029</name>
</gene>
<evidence type="ECO:0000256" key="13">
    <source>
        <dbReference type="SAM" id="Phobius"/>
    </source>
</evidence>
<dbReference type="GO" id="GO:0000155">
    <property type="term" value="F:phosphorelay sensor kinase activity"/>
    <property type="evidence" value="ECO:0007669"/>
    <property type="project" value="InterPro"/>
</dbReference>
<protein>
    <recommendedName>
        <fullName evidence="3">histidine kinase</fullName>
        <ecNumber evidence="3">2.7.13.3</ecNumber>
    </recommendedName>
</protein>
<dbReference type="Gene3D" id="1.10.287.130">
    <property type="match status" value="1"/>
</dbReference>
<dbReference type="GO" id="GO:0005737">
    <property type="term" value="C:cytoplasm"/>
    <property type="evidence" value="ECO:0007669"/>
    <property type="project" value="UniProtKB-ARBA"/>
</dbReference>
<keyword evidence="4" id="KW-0597">Phosphoprotein</keyword>
<name>K8PLL9_9BRAD</name>
<dbReference type="HOGENOM" id="CLU_000445_113_0_5"/>
<dbReference type="FunFam" id="3.40.50.300:FF:000483">
    <property type="entry name" value="Sensor histidine kinase KdpD"/>
    <property type="match status" value="1"/>
</dbReference>
<dbReference type="Gene3D" id="3.40.50.300">
    <property type="entry name" value="P-loop containing nucleotide triphosphate hydrolases"/>
    <property type="match status" value="1"/>
</dbReference>
<dbReference type="Pfam" id="PF13493">
    <property type="entry name" value="DUF4118"/>
    <property type="match status" value="1"/>
</dbReference>
<evidence type="ECO:0000259" key="14">
    <source>
        <dbReference type="PROSITE" id="PS50109"/>
    </source>
</evidence>
<dbReference type="SUPFAM" id="SSF52402">
    <property type="entry name" value="Adenine nucleotide alpha hydrolases-like"/>
    <property type="match status" value="1"/>
</dbReference>
<keyword evidence="9" id="KW-0067">ATP-binding</keyword>
<evidence type="ECO:0000256" key="8">
    <source>
        <dbReference type="ARBA" id="ARBA00022777"/>
    </source>
</evidence>
<dbReference type="Gene3D" id="1.20.120.620">
    <property type="entry name" value="Backbone structure of the membrane domain of e. Coli histidine kinase receptor kdpd"/>
    <property type="match status" value="1"/>
</dbReference>
<dbReference type="Gene3D" id="3.30.450.40">
    <property type="match status" value="1"/>
</dbReference>
<reference evidence="15 16" key="1">
    <citation type="submission" date="2012-04" db="EMBL/GenBank/DDBJ databases">
        <title>The Genome Sequence of Afipia clevelandensis ATCC 49720.</title>
        <authorList>
            <consortium name="The Broad Institute Genome Sequencing Platform"/>
            <person name="Earl A."/>
            <person name="Ward D."/>
            <person name="Feldgarden M."/>
            <person name="Gevers D."/>
            <person name="Huys G."/>
            <person name="Walker B."/>
            <person name="Young S.K."/>
            <person name="Zeng Q."/>
            <person name="Gargeya S."/>
            <person name="Fitzgerald M."/>
            <person name="Haas B."/>
            <person name="Abouelleil A."/>
            <person name="Alvarado L."/>
            <person name="Arachchi H.M."/>
            <person name="Berlin A."/>
            <person name="Chapman S.B."/>
            <person name="Goldberg J."/>
            <person name="Griggs A."/>
            <person name="Gujja S."/>
            <person name="Hansen M."/>
            <person name="Howarth C."/>
            <person name="Imamovic A."/>
            <person name="Larimer J."/>
            <person name="McCowen C."/>
            <person name="Montmayeur A."/>
            <person name="Murphy C."/>
            <person name="Neiman D."/>
            <person name="Pearson M."/>
            <person name="Priest M."/>
            <person name="Roberts A."/>
            <person name="Saif S."/>
            <person name="Shea T."/>
            <person name="Sisk P."/>
            <person name="Sykes S."/>
            <person name="Wortman J."/>
            <person name="Nusbaum C."/>
            <person name="Birren B."/>
        </authorList>
    </citation>
    <scope>NUCLEOTIDE SEQUENCE [LARGE SCALE GENOMIC DNA]</scope>
    <source>
        <strain evidence="15 16">ATCC 49720</strain>
    </source>
</reference>
<keyword evidence="12 13" id="KW-0472">Membrane</keyword>
<comment type="catalytic activity">
    <reaction evidence="1">
        <text>ATP + protein L-histidine = ADP + protein N-phospho-L-histidine.</text>
        <dbReference type="EC" id="2.7.13.3"/>
    </reaction>
</comment>
<dbReference type="PANTHER" id="PTHR45569:SF1">
    <property type="entry name" value="SENSOR PROTEIN KDPD"/>
    <property type="match status" value="1"/>
</dbReference>
<dbReference type="Pfam" id="PF02702">
    <property type="entry name" value="KdpD"/>
    <property type="match status" value="1"/>
</dbReference>
<keyword evidence="7" id="KW-0547">Nucleotide-binding</keyword>
<dbReference type="GO" id="GO:0005524">
    <property type="term" value="F:ATP binding"/>
    <property type="evidence" value="ECO:0007669"/>
    <property type="project" value="UniProtKB-KW"/>
</dbReference>
<dbReference type="InterPro" id="IPR036890">
    <property type="entry name" value="HATPase_C_sf"/>
</dbReference>
<evidence type="ECO:0000256" key="12">
    <source>
        <dbReference type="ARBA" id="ARBA00023136"/>
    </source>
</evidence>
<dbReference type="EMBL" id="AGWY01000001">
    <property type="protein sequence ID" value="EKS42486.1"/>
    <property type="molecule type" value="Genomic_DNA"/>
</dbReference>
<sequence>MPHEETKRASPDALLARAGREGRGRLKIFLGAAPGVGKTYAMLTAARSEKAGGKDVAAGLIETHGRRETEQLVEDFEVLPRKPIVYRNQVMREFDLDAALARRPEILLVDEYAHTNVPGSRHPKRWQDIDELLRAGINVWTTLNIQHLESLNDVVQKISKVRVRETVPDKVFDNADEVILVDFPPDELLRRLAEGKVYVQDTAARAVDNFFKPQNLTALRELALRRAAERVDAALVESMQAQAIEGPWAAGERILACVGPDQISPSVVRAAKRLADLMDAPWMAVTVERPGAYADSATRRRLDDIMKLAESLGAETQTLTGTDLPAELLRFAKFENVTQIVVGRAPGGFFSELLRRSLPHELVRRTRDIAIHLVTREADGTVKPVPSSRRWISETFNWQHFIYAALTVGAAVGAGEILTRLTPIPNLSIVFLLAVLFIAMNFGIWPAVFASLLSFLAYNFFFISPVHTLTVAEPYELLALLIFLVVAIASAAMAARVREQARVSADRVRATRRLYEFTRRLSGLASPEDVAEGAASEIHISLRRPVVVLLARNDDIVLTAAWPPEDDLDAAAMTAARWAYNHGEAAGTNTGTLPIIPWLFTPLKIGDKVLGTIGVATAKDTPSLDSEERALLDTLCEQAAAALERASLAGEMVDAKTATEAERVRNTLLASISHDFRTPLSSILGAATSLLDYDDKLDAASKNDLLGQIKEEAEGLDEMVRNLLAMTRIDAGALELRSDWIDLREVAARVVNAARRRGALQTFEIELPAELPLVRADAILIEQAIGNIVTNAVLHTPHQARIVIDAETGASEVRLRFTDDGPGIAPDILPRIFERFVKGEALKSASADGGQGTGLGLAIAKGIMEAHHGTIVAESPVAHGHGTRFTMVFPQKELAA</sequence>
<evidence type="ECO:0000256" key="10">
    <source>
        <dbReference type="ARBA" id="ARBA00022989"/>
    </source>
</evidence>
<dbReference type="InterPro" id="IPR005467">
    <property type="entry name" value="His_kinase_dom"/>
</dbReference>
<dbReference type="PATRIC" id="fig|883079.3.peg.29"/>
<dbReference type="SUPFAM" id="SSF47384">
    <property type="entry name" value="Homodimeric domain of signal transducing histidine kinase"/>
    <property type="match status" value="1"/>
</dbReference>
<keyword evidence="16" id="KW-1185">Reference proteome</keyword>
<organism evidence="15 16">
    <name type="scientific">Afipia clevelandensis ATCC 49720</name>
    <dbReference type="NCBI Taxonomy" id="883079"/>
    <lineage>
        <taxon>Bacteria</taxon>
        <taxon>Pseudomonadati</taxon>
        <taxon>Pseudomonadota</taxon>
        <taxon>Alphaproteobacteria</taxon>
        <taxon>Hyphomicrobiales</taxon>
        <taxon>Nitrobacteraceae</taxon>
        <taxon>Afipia</taxon>
    </lineage>
</organism>